<dbReference type="Pfam" id="PF01323">
    <property type="entry name" value="DSBA"/>
    <property type="match status" value="1"/>
</dbReference>
<dbReference type="Proteomes" id="UP000822688">
    <property type="component" value="Chromosome 12"/>
</dbReference>
<comment type="caution">
    <text evidence="3">The sequence shown here is derived from an EMBL/GenBank/DDBJ whole genome shotgun (WGS) entry which is preliminary data.</text>
</comment>
<dbReference type="Gene3D" id="3.40.30.10">
    <property type="entry name" value="Glutaredoxin"/>
    <property type="match status" value="1"/>
</dbReference>
<organism evidence="3 4">
    <name type="scientific">Ceratodon purpureus</name>
    <name type="common">Fire moss</name>
    <name type="synonym">Dicranum purpureum</name>
    <dbReference type="NCBI Taxonomy" id="3225"/>
    <lineage>
        <taxon>Eukaryota</taxon>
        <taxon>Viridiplantae</taxon>
        <taxon>Streptophyta</taxon>
        <taxon>Embryophyta</taxon>
        <taxon>Bryophyta</taxon>
        <taxon>Bryophytina</taxon>
        <taxon>Bryopsida</taxon>
        <taxon>Dicranidae</taxon>
        <taxon>Pseudoditrichales</taxon>
        <taxon>Ditrichaceae</taxon>
        <taxon>Ceratodon</taxon>
    </lineage>
</organism>
<evidence type="ECO:0000313" key="4">
    <source>
        <dbReference type="Proteomes" id="UP000822688"/>
    </source>
</evidence>
<keyword evidence="1" id="KW-0732">Signal</keyword>
<dbReference type="AlphaFoldDB" id="A0A8T0G903"/>
<evidence type="ECO:0000259" key="2">
    <source>
        <dbReference type="PROSITE" id="PS51352"/>
    </source>
</evidence>
<dbReference type="GO" id="GO:0016491">
    <property type="term" value="F:oxidoreductase activity"/>
    <property type="evidence" value="ECO:0007669"/>
    <property type="project" value="InterPro"/>
</dbReference>
<dbReference type="PROSITE" id="PS51352">
    <property type="entry name" value="THIOREDOXIN_2"/>
    <property type="match status" value="1"/>
</dbReference>
<dbReference type="CDD" id="cd02972">
    <property type="entry name" value="DsbA_family"/>
    <property type="match status" value="1"/>
</dbReference>
<feature type="signal peptide" evidence="1">
    <location>
        <begin position="1"/>
        <end position="33"/>
    </location>
</feature>
<sequence>MAKCEEISSACRFSSNGQLLGLLVLSFVGSSWAQFAVPEGYDGFQYNGVQGNGRGPVVWEVFIDPMCRNCKSGWPALTQVAERYGSSLVIVVHPFPAPFHHNAFFAARALHIAQMLNSSLVYPLLELVFRDQETFSNPSTRDETPAHVISRLISLAGELGVPANLFEAGFNAVATDQATRLSFKYGCSRGVVGTPTYLVNGMTVIGANDGWSVDDWAKILDSMVKEPELNARTDHTTQS</sequence>
<evidence type="ECO:0000256" key="1">
    <source>
        <dbReference type="SAM" id="SignalP"/>
    </source>
</evidence>
<gene>
    <name evidence="3" type="ORF">KC19_12G155500</name>
</gene>
<reference evidence="3" key="1">
    <citation type="submission" date="2020-06" db="EMBL/GenBank/DDBJ databases">
        <title>WGS assembly of Ceratodon purpureus strain R40.</title>
        <authorList>
            <person name="Carey S.B."/>
            <person name="Jenkins J."/>
            <person name="Shu S."/>
            <person name="Lovell J.T."/>
            <person name="Sreedasyam A."/>
            <person name="Maumus F."/>
            <person name="Tiley G.P."/>
            <person name="Fernandez-Pozo N."/>
            <person name="Barry K."/>
            <person name="Chen C."/>
            <person name="Wang M."/>
            <person name="Lipzen A."/>
            <person name="Daum C."/>
            <person name="Saski C.A."/>
            <person name="Payton A.C."/>
            <person name="Mcbreen J.C."/>
            <person name="Conrad R.E."/>
            <person name="Kollar L.M."/>
            <person name="Olsson S."/>
            <person name="Huttunen S."/>
            <person name="Landis J.B."/>
            <person name="Wickett N.J."/>
            <person name="Johnson M.G."/>
            <person name="Rensing S.A."/>
            <person name="Grimwood J."/>
            <person name="Schmutz J."/>
            <person name="Mcdaniel S.F."/>
        </authorList>
    </citation>
    <scope>NUCLEOTIDE SEQUENCE</scope>
    <source>
        <strain evidence="3">R40</strain>
    </source>
</reference>
<evidence type="ECO:0000313" key="3">
    <source>
        <dbReference type="EMBL" id="KAG0555245.1"/>
    </source>
</evidence>
<dbReference type="EMBL" id="CM026433">
    <property type="protein sequence ID" value="KAG0555245.1"/>
    <property type="molecule type" value="Genomic_DNA"/>
</dbReference>
<dbReference type="InterPro" id="IPR001853">
    <property type="entry name" value="DSBA-like_thioredoxin_dom"/>
</dbReference>
<dbReference type="InterPro" id="IPR036249">
    <property type="entry name" value="Thioredoxin-like_sf"/>
</dbReference>
<accession>A0A8T0G903</accession>
<protein>
    <recommendedName>
        <fullName evidence="2">Thioredoxin domain-containing protein</fullName>
    </recommendedName>
</protein>
<dbReference type="SUPFAM" id="SSF52833">
    <property type="entry name" value="Thioredoxin-like"/>
    <property type="match status" value="1"/>
</dbReference>
<name>A0A8T0G903_CERPU</name>
<dbReference type="PANTHER" id="PTHR33875:SF2">
    <property type="entry name" value="ACR183CP"/>
    <property type="match status" value="1"/>
</dbReference>
<keyword evidence="4" id="KW-1185">Reference proteome</keyword>
<dbReference type="InterPro" id="IPR013766">
    <property type="entry name" value="Thioredoxin_domain"/>
</dbReference>
<proteinExistence type="predicted"/>
<feature type="domain" description="Thioredoxin" evidence="2">
    <location>
        <begin position="26"/>
        <end position="225"/>
    </location>
</feature>
<dbReference type="PANTHER" id="PTHR33875">
    <property type="entry name" value="OS09G0542200 PROTEIN"/>
    <property type="match status" value="1"/>
</dbReference>
<feature type="chain" id="PRO_5035940182" description="Thioredoxin domain-containing protein" evidence="1">
    <location>
        <begin position="34"/>
        <end position="239"/>
    </location>
</feature>